<organism evidence="2 3">
    <name type="scientific">Cichlidogyrus casuarinus</name>
    <dbReference type="NCBI Taxonomy" id="1844966"/>
    <lineage>
        <taxon>Eukaryota</taxon>
        <taxon>Metazoa</taxon>
        <taxon>Spiralia</taxon>
        <taxon>Lophotrochozoa</taxon>
        <taxon>Platyhelminthes</taxon>
        <taxon>Monogenea</taxon>
        <taxon>Monopisthocotylea</taxon>
        <taxon>Dactylogyridea</taxon>
        <taxon>Ancyrocephalidae</taxon>
        <taxon>Cichlidogyrus</taxon>
    </lineage>
</organism>
<evidence type="ECO:0000313" key="3">
    <source>
        <dbReference type="Proteomes" id="UP001626550"/>
    </source>
</evidence>
<reference evidence="2 3" key="1">
    <citation type="submission" date="2024-11" db="EMBL/GenBank/DDBJ databases">
        <title>Adaptive evolution of stress response genes in parasites aligns with host niche diversity.</title>
        <authorList>
            <person name="Hahn C."/>
            <person name="Resl P."/>
        </authorList>
    </citation>
    <scope>NUCLEOTIDE SEQUENCE [LARGE SCALE GENOMIC DNA]</scope>
    <source>
        <strain evidence="2">EGGRZ-B1_66</strain>
        <tissue evidence="2">Body</tissue>
    </source>
</reference>
<dbReference type="AlphaFoldDB" id="A0ABD2QJH2"/>
<name>A0ABD2QJH2_9PLAT</name>
<dbReference type="Proteomes" id="UP001626550">
    <property type="component" value="Unassembled WGS sequence"/>
</dbReference>
<dbReference type="PANTHER" id="PTHR12991">
    <property type="entry name" value="NITROGEN PERMEASE REGULATOR 2/TUMOR SUPPRESSOR CANDIDATE 4"/>
    <property type="match status" value="1"/>
</dbReference>
<comment type="caution">
    <text evidence="2">The sequence shown here is derived from an EMBL/GenBank/DDBJ whole genome shotgun (WGS) entry which is preliminary data.</text>
</comment>
<sequence>MHFTPRITVLYHIRLQIVKCTLKKFVRSQARLRYFVMQAVRRFATVAKFALGPSPYPKSHTDRIFSSVSHVVHPKTALCDRVFTIQESNLFIVGCPQYLTGSKYKRNGFFFNLCFVIKPTTFQNLLESSYYSQLFQEGTQLRPQAQKCYELIVDKTNKYIAECEKELNLFADGSESCNYDFISPFVEDLFKSLKFQGNCSLCLGANFSLNLEFHLRPDYSSETCQFHLLTEDLMDCANHDGLVSVTPVRDVTDDQSFVILQPPNSQQDGEEPYPGLDLTSSLLVAHVDGSRTLHELALAAKIDVPVARVCLVHLLRLGIVDAVTSSLSLWECARSFLSGKSINDYWYLQLGYYALPKISQLLFDLDLIASCTQVALLNKDQLSIDDESVGFIFFQLIVALTQPHGCYFIESLVQVASSINCQLVLFPPEHSGQEEPLELCQVITLGSRPSAYYVDLIQFVQFSELNKLIGLINCYPLSDRVLPDDKNSLKVISSLRKGCFSNEHKRLAWPPFKGHSFISNRPLDLEKEPTFDIWEGKLAWTLLRAFNSDGLRSLAQVVAMSATLPKNISNHKDKMNILRFSNPLVDLWGSVPPLNTHSSIRAHKISSTMSETYDVMRVMSMQKMLKQVPCLNSKKIL</sequence>
<dbReference type="Pfam" id="PF06218">
    <property type="entry name" value="NPR2"/>
    <property type="match status" value="1"/>
</dbReference>
<protein>
    <submittedName>
        <fullName evidence="2">Nitrogen permease regulator 2</fullName>
    </submittedName>
</protein>
<dbReference type="InterPro" id="IPR009348">
    <property type="entry name" value="NPR2-like"/>
</dbReference>
<accession>A0ABD2QJH2</accession>
<evidence type="ECO:0000256" key="1">
    <source>
        <dbReference type="ARBA" id="ARBA00008433"/>
    </source>
</evidence>
<proteinExistence type="inferred from homology"/>
<comment type="similarity">
    <text evidence="1">Belongs to the NPR2 family.</text>
</comment>
<keyword evidence="3" id="KW-1185">Reference proteome</keyword>
<dbReference type="GO" id="GO:1904262">
    <property type="term" value="P:negative regulation of TORC1 signaling"/>
    <property type="evidence" value="ECO:0007669"/>
    <property type="project" value="UniProtKB-ARBA"/>
</dbReference>
<evidence type="ECO:0000313" key="2">
    <source>
        <dbReference type="EMBL" id="KAL3319652.1"/>
    </source>
</evidence>
<dbReference type="PANTHER" id="PTHR12991:SF10">
    <property type="entry name" value="GATOR COMPLEX PROTEIN NPRL2"/>
    <property type="match status" value="1"/>
</dbReference>
<gene>
    <name evidence="2" type="primary">NPR2_1</name>
    <name evidence="2" type="ORF">Ciccas_001674</name>
</gene>
<dbReference type="EMBL" id="JBJKFK010000114">
    <property type="protein sequence ID" value="KAL3319652.1"/>
    <property type="molecule type" value="Genomic_DNA"/>
</dbReference>